<feature type="transmembrane region" description="Helical" evidence="7">
    <location>
        <begin position="372"/>
        <end position="398"/>
    </location>
</feature>
<keyword evidence="5 7" id="KW-0472">Membrane</keyword>
<keyword evidence="3 7" id="KW-0812">Transmembrane</keyword>
<dbReference type="InterPro" id="IPR001046">
    <property type="entry name" value="NRAMP_fam"/>
</dbReference>
<comment type="subcellular location">
    <subcellularLocation>
        <location evidence="1">Membrane</location>
        <topology evidence="1">Multi-pass membrane protein</topology>
    </subcellularLocation>
</comment>
<dbReference type="GO" id="GO:0034755">
    <property type="term" value="P:iron ion transmembrane transport"/>
    <property type="evidence" value="ECO:0007669"/>
    <property type="project" value="TreeGrafter"/>
</dbReference>
<feature type="transmembrane region" description="Helical" evidence="7">
    <location>
        <begin position="209"/>
        <end position="230"/>
    </location>
</feature>
<protein>
    <submittedName>
        <fullName evidence="8">Manganese transporter SMF1</fullName>
    </submittedName>
</protein>
<proteinExistence type="inferred from homology"/>
<feature type="transmembrane region" description="Helical" evidence="7">
    <location>
        <begin position="237"/>
        <end position="260"/>
    </location>
</feature>
<evidence type="ECO:0000313" key="9">
    <source>
        <dbReference type="Proteomes" id="UP001472866"/>
    </source>
</evidence>
<dbReference type="EMBL" id="CP151501">
    <property type="protein sequence ID" value="WZN59271.1"/>
    <property type="molecule type" value="Genomic_DNA"/>
</dbReference>
<feature type="transmembrane region" description="Helical" evidence="7">
    <location>
        <begin position="137"/>
        <end position="160"/>
    </location>
</feature>
<evidence type="ECO:0000256" key="1">
    <source>
        <dbReference type="ARBA" id="ARBA00004141"/>
    </source>
</evidence>
<evidence type="ECO:0000256" key="6">
    <source>
        <dbReference type="SAM" id="MobiDB-lite"/>
    </source>
</evidence>
<feature type="compositionally biased region" description="Polar residues" evidence="6">
    <location>
        <begin position="331"/>
        <end position="340"/>
    </location>
</feature>
<feature type="transmembrane region" description="Helical" evidence="7">
    <location>
        <begin position="285"/>
        <end position="305"/>
    </location>
</feature>
<feature type="transmembrane region" description="Helical" evidence="7">
    <location>
        <begin position="575"/>
        <end position="596"/>
    </location>
</feature>
<feature type="transmembrane region" description="Helical" evidence="7">
    <location>
        <begin position="471"/>
        <end position="493"/>
    </location>
</feature>
<accession>A0AAX4NZY2</accession>
<feature type="transmembrane region" description="Helical" evidence="7">
    <location>
        <begin position="540"/>
        <end position="563"/>
    </location>
</feature>
<dbReference type="AlphaFoldDB" id="A0AAX4NZY2"/>
<name>A0AAX4NZY2_9CHLO</name>
<keyword evidence="9" id="KW-1185">Reference proteome</keyword>
<feature type="compositionally biased region" description="Basic and acidic residues" evidence="6">
    <location>
        <begin position="341"/>
        <end position="351"/>
    </location>
</feature>
<dbReference type="PANTHER" id="PTHR11706">
    <property type="entry name" value="SOLUTE CARRIER PROTEIN FAMILY 11 MEMBER"/>
    <property type="match status" value="1"/>
</dbReference>
<organism evidence="8 9">
    <name type="scientific">Chloropicon roscoffensis</name>
    <dbReference type="NCBI Taxonomy" id="1461544"/>
    <lineage>
        <taxon>Eukaryota</taxon>
        <taxon>Viridiplantae</taxon>
        <taxon>Chlorophyta</taxon>
        <taxon>Chloropicophyceae</taxon>
        <taxon>Chloropicales</taxon>
        <taxon>Chloropicaceae</taxon>
        <taxon>Chloropicon</taxon>
    </lineage>
</organism>
<dbReference type="NCBIfam" id="NF037982">
    <property type="entry name" value="Nramp_1"/>
    <property type="match status" value="2"/>
</dbReference>
<feature type="transmembrane region" description="Helical" evidence="7">
    <location>
        <begin position="435"/>
        <end position="459"/>
    </location>
</feature>
<dbReference type="GO" id="GO:0015086">
    <property type="term" value="F:cadmium ion transmembrane transporter activity"/>
    <property type="evidence" value="ECO:0007669"/>
    <property type="project" value="TreeGrafter"/>
</dbReference>
<dbReference type="Proteomes" id="UP001472866">
    <property type="component" value="Chromosome 01"/>
</dbReference>
<sequence>MRISGAGACVDTVILELELASSRGGGGGAAMKASTKRDGSREEMESLSPSTSSRSLADSEHLAAPGGVSSSHLDDLEATYRFESGVAAKDPTALFSEAKARDCLGFLGPGFLITIAYVDPGNFEVDMQAGAQFGSSLLWVLLIATLAGLLVQILCVRLAVATGRHLSQMCRHEYTPSQSKALWILSELAIIASDIPEVIGTAFALKMLFGIPVTAGILVTSTSAMLFLLLQQLGARVLECFFALLVGVISFCFVAELNFVGDHISVGGVFAGLFSVGYLKDPVHVSAYIAVSMLGALVMPHNLFLHSALVLARDKATDPSQDGGPGEEFQRLNTSEVDSSSYHDKAPEGTKRGTIVRGSSGLPPTVLQSKLVVLYSGLESALALGFSLFINVAVVLVAHSTVEGVSPEEKQKLIDQPLQNAPQMLKNVLGTAARTFFGCALLASGLSSTMTGTLAGQYVMEGFVDFRIKPALRAFITRSVAIVPSLLVTIIAGESGSEALIVFSSVVLSFELPFALIPLVKFVCSKKIMGPLVVKGAEKWIALTISVVVILANVFMLGSFVFSGESDEENKGVTAFVYAVCFLGGAGYMFVLYKMLTKEVVQHLRVVNPVRFRELSSLAGSAAQI</sequence>
<evidence type="ECO:0000256" key="7">
    <source>
        <dbReference type="SAM" id="Phobius"/>
    </source>
</evidence>
<evidence type="ECO:0000256" key="3">
    <source>
        <dbReference type="ARBA" id="ARBA00022692"/>
    </source>
</evidence>
<evidence type="ECO:0000256" key="4">
    <source>
        <dbReference type="ARBA" id="ARBA00022989"/>
    </source>
</evidence>
<feature type="compositionally biased region" description="Low complexity" evidence="6">
    <location>
        <begin position="46"/>
        <end position="56"/>
    </location>
</feature>
<dbReference type="GO" id="GO:0005886">
    <property type="term" value="C:plasma membrane"/>
    <property type="evidence" value="ECO:0007669"/>
    <property type="project" value="TreeGrafter"/>
</dbReference>
<feature type="transmembrane region" description="Helical" evidence="7">
    <location>
        <begin position="499"/>
        <end position="520"/>
    </location>
</feature>
<dbReference type="GO" id="GO:0005384">
    <property type="term" value="F:manganese ion transmembrane transporter activity"/>
    <property type="evidence" value="ECO:0007669"/>
    <property type="project" value="TreeGrafter"/>
</dbReference>
<dbReference type="PRINTS" id="PR00447">
    <property type="entry name" value="NATRESASSCMP"/>
</dbReference>
<feature type="region of interest" description="Disordered" evidence="6">
    <location>
        <begin position="316"/>
        <end position="357"/>
    </location>
</feature>
<dbReference type="NCBIfam" id="TIGR01197">
    <property type="entry name" value="nramp"/>
    <property type="match status" value="1"/>
</dbReference>
<dbReference type="Pfam" id="PF01566">
    <property type="entry name" value="Nramp"/>
    <property type="match status" value="2"/>
</dbReference>
<evidence type="ECO:0000256" key="5">
    <source>
        <dbReference type="ARBA" id="ARBA00023136"/>
    </source>
</evidence>
<comment type="similarity">
    <text evidence="2">Belongs to the NRAMP (TC 2.A.55) family.</text>
</comment>
<feature type="region of interest" description="Disordered" evidence="6">
    <location>
        <begin position="22"/>
        <end position="70"/>
    </location>
</feature>
<reference evidence="8 9" key="1">
    <citation type="submission" date="2024-03" db="EMBL/GenBank/DDBJ databases">
        <title>Complete genome sequence of the green alga Chloropicon roscoffensis RCC1871.</title>
        <authorList>
            <person name="Lemieux C."/>
            <person name="Pombert J.-F."/>
            <person name="Otis C."/>
            <person name="Turmel M."/>
        </authorList>
    </citation>
    <scope>NUCLEOTIDE SEQUENCE [LARGE SCALE GENOMIC DNA]</scope>
    <source>
        <strain evidence="8 9">RCC1871</strain>
    </source>
</reference>
<evidence type="ECO:0000313" key="8">
    <source>
        <dbReference type="EMBL" id="WZN59271.1"/>
    </source>
</evidence>
<feature type="transmembrane region" description="Helical" evidence="7">
    <location>
        <begin position="181"/>
        <end position="203"/>
    </location>
</feature>
<feature type="compositionally biased region" description="Basic and acidic residues" evidence="6">
    <location>
        <begin position="35"/>
        <end position="44"/>
    </location>
</feature>
<evidence type="ECO:0000256" key="2">
    <source>
        <dbReference type="ARBA" id="ARBA00009965"/>
    </source>
</evidence>
<dbReference type="PANTHER" id="PTHR11706:SF54">
    <property type="entry name" value="METAL TRANSPORTER NRAMP1"/>
    <property type="match status" value="1"/>
</dbReference>
<keyword evidence="4 7" id="KW-1133">Transmembrane helix</keyword>
<gene>
    <name evidence="8" type="ORF">HKI87_01g07960</name>
</gene>